<accession>A0A850PXD6</accession>
<gene>
    <name evidence="7" type="ORF">HLY00_5093</name>
</gene>
<dbReference type="InterPro" id="IPR015813">
    <property type="entry name" value="Pyrv/PenolPyrv_kinase-like_dom"/>
</dbReference>
<organism evidence="7 8">
    <name type="scientific">Mycolicibacterium hippocampi</name>
    <dbReference type="NCBI Taxonomy" id="659824"/>
    <lineage>
        <taxon>Bacteria</taxon>
        <taxon>Bacillati</taxon>
        <taxon>Actinomycetota</taxon>
        <taxon>Actinomycetes</taxon>
        <taxon>Mycobacteriales</taxon>
        <taxon>Mycobacteriaceae</taxon>
        <taxon>Mycolicibacterium</taxon>
    </lineage>
</organism>
<dbReference type="EMBL" id="JABFYL010000048">
    <property type="protein sequence ID" value="NVN53123.1"/>
    <property type="molecule type" value="Genomic_DNA"/>
</dbReference>
<comment type="cofactor">
    <cofactor evidence="1">
        <name>Mg(2+)</name>
        <dbReference type="ChEBI" id="CHEBI:18420"/>
    </cofactor>
</comment>
<dbReference type="PIRSF" id="PIRSF015582">
    <property type="entry name" value="Cit_lyase_B"/>
    <property type="match status" value="1"/>
</dbReference>
<dbReference type="PANTHER" id="PTHR32308">
    <property type="entry name" value="LYASE BETA SUBUNIT, PUTATIVE (AFU_ORTHOLOGUE AFUA_4G13030)-RELATED"/>
    <property type="match status" value="1"/>
</dbReference>
<evidence type="ECO:0000259" key="6">
    <source>
        <dbReference type="Pfam" id="PF03328"/>
    </source>
</evidence>
<evidence type="ECO:0000256" key="5">
    <source>
        <dbReference type="PIRSR" id="PIRSR015582-2"/>
    </source>
</evidence>
<dbReference type="GO" id="GO:0003824">
    <property type="term" value="F:catalytic activity"/>
    <property type="evidence" value="ECO:0007669"/>
    <property type="project" value="InterPro"/>
</dbReference>
<dbReference type="Gene3D" id="3.20.20.60">
    <property type="entry name" value="Phosphoenolpyruvate-binding domains"/>
    <property type="match status" value="1"/>
</dbReference>
<feature type="binding site" evidence="4">
    <location>
        <position position="71"/>
    </location>
    <ligand>
        <name>substrate</name>
    </ligand>
</feature>
<feature type="binding site" evidence="5">
    <location>
        <position position="148"/>
    </location>
    <ligand>
        <name>Mg(2+)</name>
        <dbReference type="ChEBI" id="CHEBI:18420"/>
    </ligand>
</feature>
<keyword evidence="8" id="KW-1185">Reference proteome</keyword>
<sequence>MTAGPDLDTVRSARSFLFVPGDRPDRFAKAVAAQPDIVLIDLEDAVAADDKATARAHTSDWLRAGNRAVVRINAADTPWHDDDLAMVAEHRPAVMLAKAEHRDQIGRIVALAPEAAVLPLVETAIGVLAVRELCAAPGVARVAFGSIDLANQLGVGPDDREALLSYRTMLVLASAAAGLASPIDGVTTSFTETGVVTSDFVYALRLGLGAKLCIHPRQVAAVHAAALPSGADVEWANRIVAAVAAGDSAVAVDGEMVDVPVVARARQILAAAARG</sequence>
<feature type="domain" description="HpcH/HpaI aldolase/citrate lyase" evidence="6">
    <location>
        <begin position="14"/>
        <end position="216"/>
    </location>
</feature>
<dbReference type="InterPro" id="IPR040442">
    <property type="entry name" value="Pyrv_kinase-like_dom_sf"/>
</dbReference>
<dbReference type="Proteomes" id="UP000570517">
    <property type="component" value="Unassembled WGS sequence"/>
</dbReference>
<evidence type="ECO:0000256" key="3">
    <source>
        <dbReference type="ARBA" id="ARBA00022842"/>
    </source>
</evidence>
<dbReference type="InterPro" id="IPR005000">
    <property type="entry name" value="Aldolase/citrate-lyase_domain"/>
</dbReference>
<proteinExistence type="predicted"/>
<dbReference type="AlphaFoldDB" id="A0A850PXD6"/>
<dbReference type="SUPFAM" id="SSF51621">
    <property type="entry name" value="Phosphoenolpyruvate/pyruvate domain"/>
    <property type="match status" value="1"/>
</dbReference>
<keyword evidence="2 5" id="KW-0479">Metal-binding</keyword>
<name>A0A850PXD6_9MYCO</name>
<protein>
    <recommendedName>
        <fullName evidence="6">HpcH/HpaI aldolase/citrate lyase domain-containing protein</fullName>
    </recommendedName>
</protein>
<reference evidence="7 8" key="1">
    <citation type="submission" date="2020-05" db="EMBL/GenBank/DDBJ databases">
        <title>Draft genome sequence of Mycobacterium hippocampi DL, isolated from European seabass, Dicentrarchus labrax, reared in fish farms.</title>
        <authorList>
            <person name="Stathopoulou P."/>
            <person name="Asimakis E."/>
            <person name="Tzokas K."/>
            <person name="Batargias C."/>
            <person name="Tsiamis G."/>
        </authorList>
    </citation>
    <scope>NUCLEOTIDE SEQUENCE [LARGE SCALE GENOMIC DNA]</scope>
    <source>
        <strain evidence="7 8">DL</strain>
    </source>
</reference>
<comment type="caution">
    <text evidence="7">The sequence shown here is derived from an EMBL/GenBank/DDBJ whole genome shotgun (WGS) entry which is preliminary data.</text>
</comment>
<keyword evidence="3 5" id="KW-0460">Magnesium</keyword>
<dbReference type="Pfam" id="PF03328">
    <property type="entry name" value="HpcH_HpaI"/>
    <property type="match status" value="1"/>
</dbReference>
<dbReference type="PANTHER" id="PTHR32308:SF10">
    <property type="entry name" value="CITRATE LYASE SUBUNIT BETA"/>
    <property type="match status" value="1"/>
</dbReference>
<feature type="binding site" evidence="4">
    <location>
        <position position="122"/>
    </location>
    <ligand>
        <name>substrate</name>
    </ligand>
</feature>
<evidence type="ECO:0000256" key="1">
    <source>
        <dbReference type="ARBA" id="ARBA00001946"/>
    </source>
</evidence>
<dbReference type="GO" id="GO:0006107">
    <property type="term" value="P:oxaloacetate metabolic process"/>
    <property type="evidence" value="ECO:0007669"/>
    <property type="project" value="TreeGrafter"/>
</dbReference>
<feature type="binding site" evidence="5">
    <location>
        <position position="122"/>
    </location>
    <ligand>
        <name>Mg(2+)</name>
        <dbReference type="ChEBI" id="CHEBI:18420"/>
    </ligand>
</feature>
<evidence type="ECO:0000256" key="4">
    <source>
        <dbReference type="PIRSR" id="PIRSR015582-1"/>
    </source>
</evidence>
<evidence type="ECO:0000313" key="7">
    <source>
        <dbReference type="EMBL" id="NVN53123.1"/>
    </source>
</evidence>
<evidence type="ECO:0000256" key="2">
    <source>
        <dbReference type="ARBA" id="ARBA00022723"/>
    </source>
</evidence>
<dbReference type="RefSeq" id="WP_178361343.1">
    <property type="nucleotide sequence ID" value="NZ_JABFYL010000048.1"/>
</dbReference>
<evidence type="ECO:0000313" key="8">
    <source>
        <dbReference type="Proteomes" id="UP000570517"/>
    </source>
</evidence>
<dbReference type="GO" id="GO:0000287">
    <property type="term" value="F:magnesium ion binding"/>
    <property type="evidence" value="ECO:0007669"/>
    <property type="project" value="TreeGrafter"/>
</dbReference>
<dbReference type="InterPro" id="IPR011206">
    <property type="entry name" value="Citrate_lyase_beta/mcl1/mcl2"/>
</dbReference>